<evidence type="ECO:0000313" key="1">
    <source>
        <dbReference type="EMBL" id="KML41973.1"/>
    </source>
</evidence>
<sequence>MVTLEQVDRRCKVDRIDANGIARLAQILFVCGYVVALQCGDDLVGLPLVEAAQQLLISTRGEHGA</sequence>
<evidence type="ECO:0000313" key="2">
    <source>
        <dbReference type="Proteomes" id="UP000036338"/>
    </source>
</evidence>
<gene>
    <name evidence="1" type="ORF">VL15_37910</name>
</gene>
<accession>A0A0J5YX41</accession>
<dbReference type="EMBL" id="LDWR01000108">
    <property type="protein sequence ID" value="KML41973.1"/>
    <property type="molecule type" value="Genomic_DNA"/>
</dbReference>
<dbReference type="Proteomes" id="UP000036338">
    <property type="component" value="Unassembled WGS sequence"/>
</dbReference>
<dbReference type="AlphaFoldDB" id="A0A0J5YX41"/>
<reference evidence="1 2" key="1">
    <citation type="submission" date="2015-05" db="EMBL/GenBank/DDBJ databases">
        <title>Draft genome of Burkholderia cepacia LK29.</title>
        <authorList>
            <person name="Chan X.Y."/>
        </authorList>
    </citation>
    <scope>NUCLEOTIDE SEQUENCE [LARGE SCALE GENOMIC DNA]</scope>
    <source>
        <strain evidence="1 2">LK29</strain>
    </source>
</reference>
<name>A0A0J5YX41_BURCE</name>
<proteinExistence type="predicted"/>
<protein>
    <submittedName>
        <fullName evidence="1">Uncharacterized protein</fullName>
    </submittedName>
</protein>
<comment type="caution">
    <text evidence="1">The sequence shown here is derived from an EMBL/GenBank/DDBJ whole genome shotgun (WGS) entry which is preliminary data.</text>
</comment>
<organism evidence="1 2">
    <name type="scientific">Burkholderia cepacia</name>
    <name type="common">Pseudomonas cepacia</name>
    <dbReference type="NCBI Taxonomy" id="292"/>
    <lineage>
        <taxon>Bacteria</taxon>
        <taxon>Pseudomonadati</taxon>
        <taxon>Pseudomonadota</taxon>
        <taxon>Betaproteobacteria</taxon>
        <taxon>Burkholderiales</taxon>
        <taxon>Burkholderiaceae</taxon>
        <taxon>Burkholderia</taxon>
        <taxon>Burkholderia cepacia complex</taxon>
    </lineage>
</organism>